<dbReference type="HOGENOM" id="CLU_092522_0_1_1"/>
<dbReference type="AlphaFoldDB" id="A0A093XLY7"/>
<dbReference type="InterPro" id="IPR036778">
    <property type="entry name" value="OHCU_decarboxylase_sf"/>
</dbReference>
<accession>A0A093XLY7</accession>
<evidence type="ECO:0000313" key="3">
    <source>
        <dbReference type="EMBL" id="KFX46248.1"/>
    </source>
</evidence>
<dbReference type="GO" id="GO:0006144">
    <property type="term" value="P:purine nucleobase metabolic process"/>
    <property type="evidence" value="ECO:0007669"/>
    <property type="project" value="UniProtKB-KW"/>
</dbReference>
<gene>
    <name evidence="3" type="ORF">GQ26_0190180</name>
</gene>
<keyword evidence="1" id="KW-0659">Purine metabolism</keyword>
<evidence type="ECO:0000256" key="1">
    <source>
        <dbReference type="ARBA" id="ARBA00022631"/>
    </source>
</evidence>
<organism evidence="3">
    <name type="scientific">Talaromyces marneffei PM1</name>
    <dbReference type="NCBI Taxonomy" id="1077442"/>
    <lineage>
        <taxon>Eukaryota</taxon>
        <taxon>Fungi</taxon>
        <taxon>Dikarya</taxon>
        <taxon>Ascomycota</taxon>
        <taxon>Pezizomycotina</taxon>
        <taxon>Eurotiomycetes</taxon>
        <taxon>Eurotiomycetidae</taxon>
        <taxon>Eurotiales</taxon>
        <taxon>Trichocomaceae</taxon>
        <taxon>Talaromyces</taxon>
        <taxon>Talaromyces sect. Talaromyces</taxon>
    </lineage>
</organism>
<sequence length="257" mass="28939">CKSGWSGLRTVIQVQAPSASYRQLPTSTIHVQRHTDKLHLYILARTYDNISKDEYSSTKKEKNKKMAVPTLPSITSLPTLPLSDQLKAIDTLFEPSPELHNLLQPILSNAQTFSSYDSLIDEIYNKLSTLSATNDPQQKHTLYGILGSHPRLGATSPTAQAGLSELSRREQANINKSTDERAAADQAARLAALNREYEEKYPGLRYVTWVNGRGRDVIMVDMRRRIDRGEFELEVRDNIQAMCDIAKDRAKKLQANL</sequence>
<feature type="non-terminal residue" evidence="3">
    <location>
        <position position="1"/>
    </location>
</feature>
<dbReference type="eggNOG" id="ENOG502S48Z">
    <property type="taxonomic scope" value="Eukaryota"/>
</dbReference>
<protein>
    <submittedName>
        <fullName evidence="3">Putative allantoinase 1</fullName>
    </submittedName>
</protein>
<feature type="domain" description="Oxo-4-hydroxy-4-carboxy-5-ureidoimidazoline decarboxylase" evidence="2">
    <location>
        <begin position="80"/>
        <end position="251"/>
    </location>
</feature>
<dbReference type="InterPro" id="IPR018020">
    <property type="entry name" value="OHCU_decarboxylase"/>
</dbReference>
<name>A0A093XLY7_TALMA</name>
<dbReference type="EMBL" id="JPOX01000019">
    <property type="protein sequence ID" value="KFX46248.1"/>
    <property type="molecule type" value="Genomic_DNA"/>
</dbReference>
<evidence type="ECO:0000259" key="2">
    <source>
        <dbReference type="Pfam" id="PF09349"/>
    </source>
</evidence>
<dbReference type="PANTHER" id="PTHR37987:SF1">
    <property type="entry name" value="OXO-4-HYDROXY-4-CARBOXY-5-UREIDOIMIDAZOLINE DECARBOXYLASE DOMAIN-CONTAINING PROTEIN"/>
    <property type="match status" value="1"/>
</dbReference>
<dbReference type="Pfam" id="PF09349">
    <property type="entry name" value="OHCU_decarbox"/>
    <property type="match status" value="1"/>
</dbReference>
<proteinExistence type="predicted"/>
<comment type="caution">
    <text evidence="3">The sequence shown here is derived from an EMBL/GenBank/DDBJ whole genome shotgun (WGS) entry which is preliminary data.</text>
</comment>
<dbReference type="SUPFAM" id="SSF158694">
    <property type="entry name" value="UraD-Like"/>
    <property type="match status" value="1"/>
</dbReference>
<dbReference type="Gene3D" id="1.10.3330.10">
    <property type="entry name" value="Oxo-4-hydroxy-4-carboxy-5-ureidoimidazoline decarboxylase"/>
    <property type="match status" value="1"/>
</dbReference>
<dbReference type="PANTHER" id="PTHR37987">
    <property type="entry name" value="CHROMOSOME 9, WHOLE GENOME SHOTGUN SEQUENCE"/>
    <property type="match status" value="1"/>
</dbReference>
<reference evidence="3" key="1">
    <citation type="journal article" date="2014" name="PLoS Genet.">
        <title>Signature Gene Expression Reveals Novel Clues to the Molecular Mechanisms of Dimorphic Transition in Penicillium marneffei.</title>
        <authorList>
            <person name="Yang E."/>
            <person name="Wang G."/>
            <person name="Cai J."/>
            <person name="Woo P.C."/>
            <person name="Lau S.K."/>
            <person name="Yuen K.-Y."/>
            <person name="Chow W.-N."/>
            <person name="Lin X."/>
        </authorList>
    </citation>
    <scope>NUCLEOTIDE SEQUENCE [LARGE SCALE GENOMIC DNA]</scope>
    <source>
        <strain evidence="3">PM1</strain>
    </source>
</reference>